<name>R7Y4B4_9ACTN</name>
<evidence type="ECO:0000313" key="6">
    <source>
        <dbReference type="Proteomes" id="UP000013569"/>
    </source>
</evidence>
<evidence type="ECO:0000313" key="5">
    <source>
        <dbReference type="EMBL" id="EON30876.1"/>
    </source>
</evidence>
<dbReference type="InterPro" id="IPR020598">
    <property type="entry name" value="rRNA_Ade_methylase_Trfase_N"/>
</dbReference>
<organism evidence="5 6">
    <name type="scientific">Gordonia terrae C-6</name>
    <dbReference type="NCBI Taxonomy" id="1316928"/>
    <lineage>
        <taxon>Bacteria</taxon>
        <taxon>Bacillati</taxon>
        <taxon>Actinomycetota</taxon>
        <taxon>Actinomycetes</taxon>
        <taxon>Mycobacteriales</taxon>
        <taxon>Gordoniaceae</taxon>
        <taxon>Gordonia</taxon>
    </lineage>
</organism>
<evidence type="ECO:0000256" key="2">
    <source>
        <dbReference type="ARBA" id="ARBA00022679"/>
    </source>
</evidence>
<dbReference type="SMART" id="SM00650">
    <property type="entry name" value="rADc"/>
    <property type="match status" value="1"/>
</dbReference>
<evidence type="ECO:0000256" key="3">
    <source>
        <dbReference type="ARBA" id="ARBA00022691"/>
    </source>
</evidence>
<protein>
    <recommendedName>
        <fullName evidence="4">Ribosomal RNA adenine methylase transferase N-terminal domain-containing protein</fullName>
    </recommendedName>
</protein>
<dbReference type="SUPFAM" id="SSF53335">
    <property type="entry name" value="S-adenosyl-L-methionine-dependent methyltransferases"/>
    <property type="match status" value="1"/>
</dbReference>
<proteinExistence type="predicted"/>
<dbReference type="RefSeq" id="WP_010844470.1">
    <property type="nucleotide sequence ID" value="NZ_AQPW01000037.1"/>
</dbReference>
<dbReference type="InterPro" id="IPR029063">
    <property type="entry name" value="SAM-dependent_MTases_sf"/>
</dbReference>
<keyword evidence="2" id="KW-0808">Transferase</keyword>
<dbReference type="PANTHER" id="PTHR43861">
    <property type="entry name" value="TRANS-ACONITATE 2-METHYLTRANSFERASE-RELATED"/>
    <property type="match status" value="1"/>
</dbReference>
<gene>
    <name evidence="5" type="ORF">GTC6_20445</name>
</gene>
<evidence type="ECO:0000259" key="4">
    <source>
        <dbReference type="SMART" id="SM00650"/>
    </source>
</evidence>
<dbReference type="Pfam" id="PF08241">
    <property type="entry name" value="Methyltransf_11"/>
    <property type="match status" value="1"/>
</dbReference>
<dbReference type="InterPro" id="IPR013216">
    <property type="entry name" value="Methyltransf_11"/>
</dbReference>
<sequence>MAMNLLHRWGCRSRPWALVSRRFLLPFALDDALLGDSVLEMGPGFGANTSYLGSHAKTVTAVEIDHALVEHLRRRYAAHERVLIVEGDATGTDLDAGDYSSVVSMAMLHHVPTADLQDALFVEARRLLAPGGVFVGGDGSPTTPFALMHINDTYNPIPPASLHDRLVHAGFVDVRVDTSPVAFRFRARTPR</sequence>
<keyword evidence="1" id="KW-0489">Methyltransferase</keyword>
<dbReference type="CDD" id="cd02440">
    <property type="entry name" value="AdoMet_MTases"/>
    <property type="match status" value="1"/>
</dbReference>
<dbReference type="OrthoDB" id="9805171at2"/>
<dbReference type="Gene3D" id="3.40.50.150">
    <property type="entry name" value="Vaccinia Virus protein VP39"/>
    <property type="match status" value="1"/>
</dbReference>
<dbReference type="EMBL" id="AQPW01000037">
    <property type="protein sequence ID" value="EON30876.1"/>
    <property type="molecule type" value="Genomic_DNA"/>
</dbReference>
<dbReference type="AlphaFoldDB" id="R7Y4B4"/>
<dbReference type="PATRIC" id="fig|1316928.3.peg.4137"/>
<dbReference type="GO" id="GO:0000179">
    <property type="term" value="F:rRNA (adenine-N6,N6-)-dimethyltransferase activity"/>
    <property type="evidence" value="ECO:0007669"/>
    <property type="project" value="InterPro"/>
</dbReference>
<keyword evidence="3" id="KW-0949">S-adenosyl-L-methionine</keyword>
<dbReference type="PANTHER" id="PTHR43861:SF1">
    <property type="entry name" value="TRANS-ACONITATE 2-METHYLTRANSFERASE"/>
    <property type="match status" value="1"/>
</dbReference>
<reference evidence="5 6" key="1">
    <citation type="journal article" date="2013" name="Genome Announc.">
        <title>Draft Genome Sequence of a Benzothiophene-Desulfurizing Bacterium, Gordona terrae Strain C-6.</title>
        <authorList>
            <person name="Wang W."/>
            <person name="Ma T."/>
            <person name="Ren Y."/>
            <person name="Li G."/>
        </authorList>
    </citation>
    <scope>NUCLEOTIDE SEQUENCE [LARGE SCALE GENOMIC DNA]</scope>
    <source>
        <strain evidence="5 6">C-6</strain>
    </source>
</reference>
<comment type="caution">
    <text evidence="5">The sequence shown here is derived from an EMBL/GenBank/DDBJ whole genome shotgun (WGS) entry which is preliminary data.</text>
</comment>
<feature type="domain" description="Ribosomal RNA adenine methylase transferase N-terminal" evidence="4">
    <location>
        <begin position="29"/>
        <end position="178"/>
    </location>
</feature>
<accession>R7Y4B4</accession>
<dbReference type="Proteomes" id="UP000013569">
    <property type="component" value="Unassembled WGS sequence"/>
</dbReference>
<evidence type="ECO:0000256" key="1">
    <source>
        <dbReference type="ARBA" id="ARBA00022603"/>
    </source>
</evidence>